<dbReference type="SUPFAM" id="SSF53756">
    <property type="entry name" value="UDP-Glycosyltransferase/glycogen phosphorylase"/>
    <property type="match status" value="1"/>
</dbReference>
<feature type="domain" description="Glycosyl transferase family 1" evidence="3">
    <location>
        <begin position="162"/>
        <end position="317"/>
    </location>
</feature>
<evidence type="ECO:0000256" key="2">
    <source>
        <dbReference type="ARBA" id="ARBA00022679"/>
    </source>
</evidence>
<dbReference type="CDD" id="cd03801">
    <property type="entry name" value="GT4_PimA-like"/>
    <property type="match status" value="1"/>
</dbReference>
<proteinExistence type="predicted"/>
<keyword evidence="5" id="KW-1185">Reference proteome</keyword>
<dbReference type="Proteomes" id="UP000199408">
    <property type="component" value="Unassembled WGS sequence"/>
</dbReference>
<reference evidence="5" key="1">
    <citation type="submission" date="2016-06" db="EMBL/GenBank/DDBJ databases">
        <authorList>
            <person name="Varghese N."/>
        </authorList>
    </citation>
    <scope>NUCLEOTIDE SEQUENCE [LARGE SCALE GENOMIC DNA]</scope>
    <source>
        <strain evidence="5">DSM 43171</strain>
    </source>
</reference>
<evidence type="ECO:0000259" key="3">
    <source>
        <dbReference type="Pfam" id="PF00534"/>
    </source>
</evidence>
<gene>
    <name evidence="4" type="ORF">GA0070560_104288</name>
</gene>
<organism evidence="4 5">
    <name type="scientific">Micromonospora halophytica</name>
    <dbReference type="NCBI Taxonomy" id="47864"/>
    <lineage>
        <taxon>Bacteria</taxon>
        <taxon>Bacillati</taxon>
        <taxon>Actinomycetota</taxon>
        <taxon>Actinomycetes</taxon>
        <taxon>Micromonosporales</taxon>
        <taxon>Micromonosporaceae</taxon>
        <taxon>Micromonospora</taxon>
    </lineage>
</organism>
<name>A0A1C5HJA1_9ACTN</name>
<dbReference type="Gene3D" id="3.40.50.2000">
    <property type="entry name" value="Glycogen Phosphorylase B"/>
    <property type="match status" value="2"/>
</dbReference>
<dbReference type="PANTHER" id="PTHR12526:SF510">
    <property type="entry name" value="D-INOSITOL 3-PHOSPHATE GLYCOSYLTRANSFERASE"/>
    <property type="match status" value="1"/>
</dbReference>
<evidence type="ECO:0000313" key="5">
    <source>
        <dbReference type="Proteomes" id="UP000199408"/>
    </source>
</evidence>
<accession>A0A1C5HJA1</accession>
<dbReference type="AlphaFoldDB" id="A0A1C5HJA1"/>
<dbReference type="OrthoDB" id="9765330at2"/>
<keyword evidence="1" id="KW-0328">Glycosyltransferase</keyword>
<dbReference type="RefSeq" id="WP_091293585.1">
    <property type="nucleotide sequence ID" value="NZ_FMDN01000004.1"/>
</dbReference>
<dbReference type="EMBL" id="FMDN01000004">
    <property type="protein sequence ID" value="SCG46064.1"/>
    <property type="molecule type" value="Genomic_DNA"/>
</dbReference>
<dbReference type="Pfam" id="PF00534">
    <property type="entry name" value="Glycos_transf_1"/>
    <property type="match status" value="1"/>
</dbReference>
<keyword evidence="2 4" id="KW-0808">Transferase</keyword>
<dbReference type="STRING" id="47864.GA0070560_104288"/>
<evidence type="ECO:0000256" key="1">
    <source>
        <dbReference type="ARBA" id="ARBA00022676"/>
    </source>
</evidence>
<dbReference type="InterPro" id="IPR001296">
    <property type="entry name" value="Glyco_trans_1"/>
</dbReference>
<sequence>MPVVHVVLPGDIDDPATPSGGNSYDRRVCDGLVELGWTVREHGVPGEWPRPDGPARTGLAGLLAGLPDGTPVLLDGLVASVVPEVLAGHAGRLRLVALVHLPMEGDTEAAALACAAAVVTTSEWTRRRLLDRYRLDPARVHVAAPGVTPAKPVEGTAAGARLLCVAAVVAHKGHDVLLRALAEVPAPWTLDCVGALTRDPRFAAGLRRLAGDLGLAGRVRFTGPRTGAALDAAYADADLLVLASRAETYGMVVTEALARGLPVLATAVGGVPEALGRAPDGDLPGLLVPPDDPAALADALRRWLGEPRLRDRLRRAALARRGTLAGWPATATLIAHVLDGVTT</sequence>
<dbReference type="GO" id="GO:0016757">
    <property type="term" value="F:glycosyltransferase activity"/>
    <property type="evidence" value="ECO:0007669"/>
    <property type="project" value="UniProtKB-KW"/>
</dbReference>
<evidence type="ECO:0000313" key="4">
    <source>
        <dbReference type="EMBL" id="SCG46064.1"/>
    </source>
</evidence>
<dbReference type="PANTHER" id="PTHR12526">
    <property type="entry name" value="GLYCOSYLTRANSFERASE"/>
    <property type="match status" value="1"/>
</dbReference>
<protein>
    <submittedName>
        <fullName evidence="4">Glycosyl transferases group 1</fullName>
    </submittedName>
</protein>